<evidence type="ECO:0000259" key="9">
    <source>
        <dbReference type="PROSITE" id="PS51030"/>
    </source>
</evidence>
<dbReference type="SUPFAM" id="SSF57716">
    <property type="entry name" value="Glucocorticoid receptor-like (DNA-binding domain)"/>
    <property type="match status" value="1"/>
</dbReference>
<evidence type="ECO:0000313" key="10">
    <source>
        <dbReference type="EMBL" id="ASL70544.1"/>
    </source>
</evidence>
<dbReference type="Gene3D" id="1.10.565.10">
    <property type="entry name" value="Retinoid X Receptor"/>
    <property type="match status" value="1"/>
</dbReference>
<keyword evidence="1" id="KW-0479">Metal-binding</keyword>
<dbReference type="GO" id="GO:0009755">
    <property type="term" value="P:hormone-mediated signaling pathway"/>
    <property type="evidence" value="ECO:0007669"/>
    <property type="project" value="TreeGrafter"/>
</dbReference>
<keyword evidence="6" id="KW-0804">Transcription</keyword>
<dbReference type="SUPFAM" id="SSF48508">
    <property type="entry name" value="Nuclear receptor ligand-binding domain"/>
    <property type="match status" value="1"/>
</dbReference>
<evidence type="ECO:0000256" key="1">
    <source>
        <dbReference type="ARBA" id="ARBA00022723"/>
    </source>
</evidence>
<dbReference type="InterPro" id="IPR050234">
    <property type="entry name" value="Nuclear_hormone_rcpt_NR1"/>
</dbReference>
<keyword evidence="5" id="KW-0238">DNA-binding</keyword>
<evidence type="ECO:0000256" key="6">
    <source>
        <dbReference type="ARBA" id="ARBA00023163"/>
    </source>
</evidence>
<dbReference type="InterPro" id="IPR035500">
    <property type="entry name" value="NHR-like_dom_sf"/>
</dbReference>
<keyword evidence="4" id="KW-0805">Transcription regulation</keyword>
<reference evidence="10" key="1">
    <citation type="journal article" date="2017" name="Gen. Comp. Endocrinol.">
        <title>Genome-wide identification of nuclear receptor (NR) genes and the evolutionary significance of the NR1O subfamily in the monogonont rotifer Brachionus spp.</title>
        <authorList>
            <person name="Kim D.H."/>
            <person name="Kim H.S."/>
            <person name="Hwang D.S."/>
            <person name="Kim H.J."/>
            <person name="Hagiwara A."/>
            <person name="Lee J.S."/>
            <person name="Jeong C.B."/>
        </authorList>
    </citation>
    <scope>NUCLEOTIDE SEQUENCE</scope>
</reference>
<dbReference type="GO" id="GO:0004879">
    <property type="term" value="F:nuclear receptor activity"/>
    <property type="evidence" value="ECO:0007669"/>
    <property type="project" value="TreeGrafter"/>
</dbReference>
<protein>
    <submittedName>
        <fullName evidence="10">Nuclear receptor</fullName>
    </submittedName>
</protein>
<reference evidence="10" key="2">
    <citation type="submission" date="2017-06" db="EMBL/GenBank/DDBJ databases">
        <authorList>
            <person name="Kim H.J."/>
            <person name="Triplett B.A."/>
        </authorList>
    </citation>
    <scope>NUCLEOTIDE SEQUENCE</scope>
</reference>
<sequence>MSNQQTSKNNRKELSEKEFIDAVSLELYLNKKRIEKDPFEAKYNFGNCKICNDKATGIHFGICSCEGCKGFFRRSISRNKNYKCRKNTEDCEIYPKQRKKCKLCRWNACINAGMSLNCVRMGRIPNSMKQIQPKLSVNNIENRVNKTTENSLISLKHLIKLNKLDRNKSIDEKSFIPNTFFSEQYLNKSNENQLIVLSLLRDKSYQIYREQTLKFECHEMRALKLLELGNYEAPRKIYDEETINKLRQLDMDFLKNHVSSMFLILSELPGFQRVKEHDLNTMINGNFFSVLTLRTFRLFLNGDYFLMLDQNTQLNKEAFGIVAGEKVRDYIFEYIFNLKSLNLTPQEIGLLIPFYFSIFNENLEEPDLIREINEYYTRALYYEFNLNHRSTEFMEKFVKVIRSAPTVNRMCLEIEVKKSV</sequence>
<dbReference type="InterPro" id="IPR013088">
    <property type="entry name" value="Znf_NHR/GATA"/>
</dbReference>
<keyword evidence="3" id="KW-0862">Zinc</keyword>
<dbReference type="PANTHER" id="PTHR24082">
    <property type="entry name" value="NUCLEAR HORMONE RECEPTOR"/>
    <property type="match status" value="1"/>
</dbReference>
<dbReference type="InterPro" id="IPR001628">
    <property type="entry name" value="Znf_hrmn_rcpt"/>
</dbReference>
<dbReference type="GO" id="GO:0030154">
    <property type="term" value="P:cell differentiation"/>
    <property type="evidence" value="ECO:0007669"/>
    <property type="project" value="TreeGrafter"/>
</dbReference>
<name>A0A221CB14_9BILA</name>
<feature type="domain" description="Nuclear receptor" evidence="9">
    <location>
        <begin position="45"/>
        <end position="121"/>
    </location>
</feature>
<dbReference type="GO" id="GO:0000122">
    <property type="term" value="P:negative regulation of transcription by RNA polymerase II"/>
    <property type="evidence" value="ECO:0007669"/>
    <property type="project" value="TreeGrafter"/>
</dbReference>
<evidence type="ECO:0000256" key="3">
    <source>
        <dbReference type="ARBA" id="ARBA00022833"/>
    </source>
</evidence>
<dbReference type="PROSITE" id="PS00031">
    <property type="entry name" value="NUCLEAR_REC_DBD_1"/>
    <property type="match status" value="1"/>
</dbReference>
<dbReference type="CDD" id="cd06916">
    <property type="entry name" value="NR_DBD_like"/>
    <property type="match status" value="1"/>
</dbReference>
<keyword evidence="8" id="KW-0539">Nucleus</keyword>
<dbReference type="GO" id="GO:0008270">
    <property type="term" value="F:zinc ion binding"/>
    <property type="evidence" value="ECO:0007669"/>
    <property type="project" value="UniProtKB-KW"/>
</dbReference>
<dbReference type="PANTHER" id="PTHR24082:SF473">
    <property type="entry name" value="ECDYSONE-INDUCED PROTEIN 75B, ISOFORM B"/>
    <property type="match status" value="1"/>
</dbReference>
<evidence type="ECO:0000256" key="2">
    <source>
        <dbReference type="ARBA" id="ARBA00022771"/>
    </source>
</evidence>
<dbReference type="Gene3D" id="3.30.50.10">
    <property type="entry name" value="Erythroid Transcription Factor GATA-1, subunit A"/>
    <property type="match status" value="1"/>
</dbReference>
<proteinExistence type="predicted"/>
<evidence type="ECO:0000256" key="7">
    <source>
        <dbReference type="ARBA" id="ARBA00023170"/>
    </source>
</evidence>
<accession>A0A221CB14</accession>
<dbReference type="Pfam" id="PF00105">
    <property type="entry name" value="zf-C4"/>
    <property type="match status" value="1"/>
</dbReference>
<organism evidence="10">
    <name type="scientific">Brachionus calyciflorus</name>
    <dbReference type="NCBI Taxonomy" id="104777"/>
    <lineage>
        <taxon>Eukaryota</taxon>
        <taxon>Metazoa</taxon>
        <taxon>Spiralia</taxon>
        <taxon>Gnathifera</taxon>
        <taxon>Rotifera</taxon>
        <taxon>Eurotatoria</taxon>
        <taxon>Monogononta</taxon>
        <taxon>Pseudotrocha</taxon>
        <taxon>Ploima</taxon>
        <taxon>Brachionidae</taxon>
        <taxon>Brachionus</taxon>
    </lineage>
</organism>
<dbReference type="GO" id="GO:0045944">
    <property type="term" value="P:positive regulation of transcription by RNA polymerase II"/>
    <property type="evidence" value="ECO:0007669"/>
    <property type="project" value="TreeGrafter"/>
</dbReference>
<dbReference type="EMBL" id="MF360860">
    <property type="protein sequence ID" value="ASL70544.1"/>
    <property type="molecule type" value="Genomic_DNA"/>
</dbReference>
<keyword evidence="7 10" id="KW-0675">Receptor</keyword>
<dbReference type="SMART" id="SM00399">
    <property type="entry name" value="ZnF_C4"/>
    <property type="match status" value="1"/>
</dbReference>
<keyword evidence="2" id="KW-0863">Zinc-finger</keyword>
<evidence type="ECO:0000256" key="8">
    <source>
        <dbReference type="ARBA" id="ARBA00023242"/>
    </source>
</evidence>
<dbReference type="PROSITE" id="PS51030">
    <property type="entry name" value="NUCLEAR_REC_DBD_2"/>
    <property type="match status" value="1"/>
</dbReference>
<dbReference type="AlphaFoldDB" id="A0A221CB14"/>
<evidence type="ECO:0000256" key="4">
    <source>
        <dbReference type="ARBA" id="ARBA00023015"/>
    </source>
</evidence>
<dbReference type="PRINTS" id="PR00047">
    <property type="entry name" value="STROIDFINGER"/>
</dbReference>
<dbReference type="GO" id="GO:0000978">
    <property type="term" value="F:RNA polymerase II cis-regulatory region sequence-specific DNA binding"/>
    <property type="evidence" value="ECO:0007669"/>
    <property type="project" value="TreeGrafter"/>
</dbReference>
<evidence type="ECO:0000256" key="5">
    <source>
        <dbReference type="ARBA" id="ARBA00023125"/>
    </source>
</evidence>